<evidence type="ECO:0000313" key="2">
    <source>
        <dbReference type="Proteomes" id="UP001055811"/>
    </source>
</evidence>
<dbReference type="Proteomes" id="UP001055811">
    <property type="component" value="Linkage Group LG06"/>
</dbReference>
<comment type="caution">
    <text evidence="1">The sequence shown here is derived from an EMBL/GenBank/DDBJ whole genome shotgun (WGS) entry which is preliminary data.</text>
</comment>
<keyword evidence="2" id="KW-1185">Reference proteome</keyword>
<sequence>MESTGSRELIKSILIMAGIPLAFSLIARITNRKVSSFQDQIQETESERNHLKDQILVLKTKIEELQELEREIEDRFFRFINLKNQEYALMEVQNNLVIEKERAEFLEREVSSMEVETKKFDEMMIEYLKALQELEASKAENGLLQRTVKKLFKKTRESSRLMREKKLKMEAQEAEMLRTQVELKIKESAIEEFEREIDEMRTMIDQLRGENKDVLNKLETAETTISSKAEAERILMDNYNRVVNELEQLKKDRAAEVKELIYLRWCHACLRHELARRNQLEQERKTDNEKNDELIIFGRNVATEECIRHESDNENVTHNEEPFFEHNQRQPKRRWLLRKFKKWVDGNEKHHETKCFGSQSVVDETEQHSAGRKSFSSV</sequence>
<dbReference type="EMBL" id="CM042014">
    <property type="protein sequence ID" value="KAI3724034.1"/>
    <property type="molecule type" value="Genomic_DNA"/>
</dbReference>
<reference evidence="1 2" key="2">
    <citation type="journal article" date="2022" name="Mol. Ecol. Resour.">
        <title>The genomes of chicory, endive, great burdock and yacon provide insights into Asteraceae paleo-polyploidization history and plant inulin production.</title>
        <authorList>
            <person name="Fan W."/>
            <person name="Wang S."/>
            <person name="Wang H."/>
            <person name="Wang A."/>
            <person name="Jiang F."/>
            <person name="Liu H."/>
            <person name="Zhao H."/>
            <person name="Xu D."/>
            <person name="Zhang Y."/>
        </authorList>
    </citation>
    <scope>NUCLEOTIDE SEQUENCE [LARGE SCALE GENOMIC DNA]</scope>
    <source>
        <strain evidence="2">cv. Punajuju</strain>
        <tissue evidence="1">Leaves</tissue>
    </source>
</reference>
<evidence type="ECO:0000313" key="1">
    <source>
        <dbReference type="EMBL" id="KAI3724034.1"/>
    </source>
</evidence>
<name>A0ACB9BPX9_CICIN</name>
<proteinExistence type="predicted"/>
<accession>A0ACB9BPX9</accession>
<protein>
    <submittedName>
        <fullName evidence="1">Uncharacterized protein</fullName>
    </submittedName>
</protein>
<gene>
    <name evidence="1" type="ORF">L2E82_35798</name>
</gene>
<organism evidence="1 2">
    <name type="scientific">Cichorium intybus</name>
    <name type="common">Chicory</name>
    <dbReference type="NCBI Taxonomy" id="13427"/>
    <lineage>
        <taxon>Eukaryota</taxon>
        <taxon>Viridiplantae</taxon>
        <taxon>Streptophyta</taxon>
        <taxon>Embryophyta</taxon>
        <taxon>Tracheophyta</taxon>
        <taxon>Spermatophyta</taxon>
        <taxon>Magnoliopsida</taxon>
        <taxon>eudicotyledons</taxon>
        <taxon>Gunneridae</taxon>
        <taxon>Pentapetalae</taxon>
        <taxon>asterids</taxon>
        <taxon>campanulids</taxon>
        <taxon>Asterales</taxon>
        <taxon>Asteraceae</taxon>
        <taxon>Cichorioideae</taxon>
        <taxon>Cichorieae</taxon>
        <taxon>Cichoriinae</taxon>
        <taxon>Cichorium</taxon>
    </lineage>
</organism>
<reference evidence="2" key="1">
    <citation type="journal article" date="2022" name="Mol. Ecol. Resour.">
        <title>The genomes of chicory, endive, great burdock and yacon provide insights into Asteraceae palaeo-polyploidization history and plant inulin production.</title>
        <authorList>
            <person name="Fan W."/>
            <person name="Wang S."/>
            <person name="Wang H."/>
            <person name="Wang A."/>
            <person name="Jiang F."/>
            <person name="Liu H."/>
            <person name="Zhao H."/>
            <person name="Xu D."/>
            <person name="Zhang Y."/>
        </authorList>
    </citation>
    <scope>NUCLEOTIDE SEQUENCE [LARGE SCALE GENOMIC DNA]</scope>
    <source>
        <strain evidence="2">cv. Punajuju</strain>
    </source>
</reference>